<dbReference type="Gene3D" id="3.40.50.1820">
    <property type="entry name" value="alpha/beta hydrolase"/>
    <property type="match status" value="2"/>
</dbReference>
<protein>
    <submittedName>
        <fullName evidence="3">Alpha/beta hydrolase</fullName>
    </submittedName>
</protein>
<dbReference type="SUPFAM" id="SSF53474">
    <property type="entry name" value="alpha/beta-Hydrolases"/>
    <property type="match status" value="1"/>
</dbReference>
<dbReference type="RefSeq" id="WP_066471615.1">
    <property type="nucleotide sequence ID" value="NZ_CBCRUZ010000001.1"/>
</dbReference>
<dbReference type="GO" id="GO:0016787">
    <property type="term" value="F:hydrolase activity"/>
    <property type="evidence" value="ECO:0007669"/>
    <property type="project" value="UniProtKB-KW"/>
</dbReference>
<gene>
    <name evidence="3" type="ORF">KV203_07865</name>
</gene>
<sequence length="523" mass="53420">MRCARGRTSAPVAVTAAIVATLIAGCGAGPSERPGVAVREGGGNAPTPSSTELPPPAEPPAPKAEPAWRDCTTSTLDLYGLGAAPNGLTLECAELTVPVDAGGNGYGAFTAGVMRARLPQTPADAAPLVLTSGSDRPSTATLAGMAIGPATPVLAARPIVAFDRRGTGSSQAIECISAGTRRGLTENAQFSANGADRLDSIVKLSQDATTSCKDFLQPQEMTFDTTHAAEDLEQLRLVWQVDSIGLLGTGEGAQVALAYARMFPGHLSRLVLDAPQGIGDAQTLAEQRVQGAEAALDAFANRCAALNCALGPDPRAAITDLVRRAGAGGLGTVAANTVLSAISGFLGSPRADLPTRTTELADVLAAAGRGDGAGLDGLIQRQLAATMTDGQFVGRCTDGRQWPAPSQVQSLQTNWRDRYPVFGEQAALSLLACAAWPAPTGDTEPAQLNLPVLVLAGQADPVTGRTGVDSVTGELQRAGARTSVVDWQGWGHPVSAHSNCAQQAVVGYLKSGNLPENGTACPA</sequence>
<dbReference type="Pfam" id="PF08386">
    <property type="entry name" value="Abhydrolase_4"/>
    <property type="match status" value="1"/>
</dbReference>
<evidence type="ECO:0000313" key="3">
    <source>
        <dbReference type="EMBL" id="QXQ15229.1"/>
    </source>
</evidence>
<evidence type="ECO:0000259" key="2">
    <source>
        <dbReference type="Pfam" id="PF08386"/>
    </source>
</evidence>
<feature type="domain" description="Peptidase S33 tripeptidyl aminopeptidase-like C-terminal" evidence="2">
    <location>
        <begin position="419"/>
        <end position="521"/>
    </location>
</feature>
<dbReference type="InterPro" id="IPR013595">
    <property type="entry name" value="Pept_S33_TAP-like_C"/>
</dbReference>
<dbReference type="EMBL" id="CP079105">
    <property type="protein sequence ID" value="QXQ15229.1"/>
    <property type="molecule type" value="Genomic_DNA"/>
</dbReference>
<reference evidence="3" key="1">
    <citation type="submission" date="2021-07" db="EMBL/GenBank/DDBJ databases">
        <title>Candidatus Kaistella beijingensis sp. nov. isolated from a municipal wastewater treatment plant is involved in sludge foaming.</title>
        <authorList>
            <person name="Song Y."/>
            <person name="Liu S.-J."/>
        </authorList>
    </citation>
    <scope>NUCLEOTIDE SEQUENCE</scope>
    <source>
        <strain evidence="3">DSM 43998</strain>
    </source>
</reference>
<evidence type="ECO:0000313" key="4">
    <source>
        <dbReference type="Proteomes" id="UP000887023"/>
    </source>
</evidence>
<keyword evidence="4" id="KW-1185">Reference proteome</keyword>
<proteinExistence type="predicted"/>
<dbReference type="Proteomes" id="UP000887023">
    <property type="component" value="Chromosome"/>
</dbReference>
<dbReference type="PROSITE" id="PS51257">
    <property type="entry name" value="PROKAR_LIPOPROTEIN"/>
    <property type="match status" value="1"/>
</dbReference>
<keyword evidence="3" id="KW-0378">Hydrolase</keyword>
<organism evidence="3 4">
    <name type="scientific">Skermania pinensis</name>
    <dbReference type="NCBI Taxonomy" id="39122"/>
    <lineage>
        <taxon>Bacteria</taxon>
        <taxon>Bacillati</taxon>
        <taxon>Actinomycetota</taxon>
        <taxon>Actinomycetes</taxon>
        <taxon>Mycobacteriales</taxon>
        <taxon>Gordoniaceae</taxon>
        <taxon>Skermania</taxon>
    </lineage>
</organism>
<feature type="compositionally biased region" description="Pro residues" evidence="1">
    <location>
        <begin position="53"/>
        <end position="63"/>
    </location>
</feature>
<accession>A0ABX8SE42</accession>
<evidence type="ECO:0000256" key="1">
    <source>
        <dbReference type="SAM" id="MobiDB-lite"/>
    </source>
</evidence>
<feature type="region of interest" description="Disordered" evidence="1">
    <location>
        <begin position="34"/>
        <end position="66"/>
    </location>
</feature>
<name>A0ABX8SE42_9ACTN</name>
<dbReference type="InterPro" id="IPR029058">
    <property type="entry name" value="AB_hydrolase_fold"/>
</dbReference>